<reference evidence="2" key="1">
    <citation type="journal article" date="2019" name="Int. J. Syst. Evol. Microbiol.">
        <title>The Global Catalogue of Microorganisms (GCM) 10K type strain sequencing project: providing services to taxonomists for standard genome sequencing and annotation.</title>
        <authorList>
            <consortium name="The Broad Institute Genomics Platform"/>
            <consortium name="The Broad Institute Genome Sequencing Center for Infectious Disease"/>
            <person name="Wu L."/>
            <person name="Ma J."/>
        </authorList>
    </citation>
    <scope>NUCLEOTIDE SEQUENCE [LARGE SCALE GENOMIC DNA]</scope>
    <source>
        <strain evidence="2">JCM 13002</strain>
    </source>
</reference>
<gene>
    <name evidence="1" type="ORF">GCM10009663_20810</name>
</gene>
<keyword evidence="2" id="KW-1185">Reference proteome</keyword>
<sequence length="271" mass="29271">MDSNPSAPRPLARPAPDPRARDLVPDFAAMQDLIAGLALPDRASMDVMSTLETARELVRHSYHRYEFATAAVTHSLLALERVLVDRLATERPLRELLDRAVRAGLVTTDRAAVLDRALLLRDRLARGAATSAAVHPAGAVELLQAVFDTVALLLGPPPTAGAAAPDTGTAGPADRLALLWEEHRRAPYPDSFHGVDIAGVELILLDADVAGLVRRELDGGLDADWIAVLWRYITELDRVVPLIDEAYCRAYFAKLRTVAALAAARHLPPAT</sequence>
<proteinExistence type="predicted"/>
<evidence type="ECO:0000313" key="2">
    <source>
        <dbReference type="Proteomes" id="UP001499987"/>
    </source>
</evidence>
<name>A0ABP4DXV0_9ACTN</name>
<dbReference type="Proteomes" id="UP001499987">
    <property type="component" value="Unassembled WGS sequence"/>
</dbReference>
<evidence type="ECO:0000313" key="1">
    <source>
        <dbReference type="EMBL" id="GAA1078611.1"/>
    </source>
</evidence>
<accession>A0ABP4DXV0</accession>
<dbReference type="EMBL" id="BAAALD010000014">
    <property type="protein sequence ID" value="GAA1078611.1"/>
    <property type="molecule type" value="Genomic_DNA"/>
</dbReference>
<protein>
    <submittedName>
        <fullName evidence="1">Uncharacterized protein</fullName>
    </submittedName>
</protein>
<organism evidence="1 2">
    <name type="scientific">Kitasatospora arboriphila</name>
    <dbReference type="NCBI Taxonomy" id="258052"/>
    <lineage>
        <taxon>Bacteria</taxon>
        <taxon>Bacillati</taxon>
        <taxon>Actinomycetota</taxon>
        <taxon>Actinomycetes</taxon>
        <taxon>Kitasatosporales</taxon>
        <taxon>Streptomycetaceae</taxon>
        <taxon>Kitasatospora</taxon>
    </lineage>
</organism>
<dbReference type="RefSeq" id="WP_344623230.1">
    <property type="nucleotide sequence ID" value="NZ_BAAALD010000014.1"/>
</dbReference>
<comment type="caution">
    <text evidence="1">The sequence shown here is derived from an EMBL/GenBank/DDBJ whole genome shotgun (WGS) entry which is preliminary data.</text>
</comment>